<protein>
    <submittedName>
        <fullName evidence="2">Anti-anti-sigma factor</fullName>
    </submittedName>
</protein>
<feature type="region of interest" description="Disordered" evidence="1">
    <location>
        <begin position="1"/>
        <end position="23"/>
    </location>
</feature>
<dbReference type="Gene3D" id="3.30.750.24">
    <property type="entry name" value="STAS domain"/>
    <property type="match status" value="1"/>
</dbReference>
<organism evidence="2 3">
    <name type="scientific">Kineococcus rhizosphaerae</name>
    <dbReference type="NCBI Taxonomy" id="559628"/>
    <lineage>
        <taxon>Bacteria</taxon>
        <taxon>Bacillati</taxon>
        <taxon>Actinomycetota</taxon>
        <taxon>Actinomycetes</taxon>
        <taxon>Kineosporiales</taxon>
        <taxon>Kineosporiaceae</taxon>
        <taxon>Kineococcus</taxon>
    </lineage>
</organism>
<evidence type="ECO:0000256" key="1">
    <source>
        <dbReference type="SAM" id="MobiDB-lite"/>
    </source>
</evidence>
<dbReference type="AlphaFoldDB" id="A0A2T0R3E3"/>
<gene>
    <name evidence="2" type="ORF">CLV37_106113</name>
</gene>
<feature type="compositionally biased region" description="Pro residues" evidence="1">
    <location>
        <begin position="1"/>
        <end position="11"/>
    </location>
</feature>
<evidence type="ECO:0000313" key="3">
    <source>
        <dbReference type="Proteomes" id="UP000238083"/>
    </source>
</evidence>
<keyword evidence="3" id="KW-1185">Reference proteome</keyword>
<name>A0A2T0R3E3_9ACTN</name>
<dbReference type="RefSeq" id="WP_106210986.1">
    <property type="nucleotide sequence ID" value="NZ_PVZF01000006.1"/>
</dbReference>
<dbReference type="CDD" id="cd07043">
    <property type="entry name" value="STAS_anti-anti-sigma_factors"/>
    <property type="match status" value="1"/>
</dbReference>
<dbReference type="Proteomes" id="UP000238083">
    <property type="component" value="Unassembled WGS sequence"/>
</dbReference>
<evidence type="ECO:0000313" key="2">
    <source>
        <dbReference type="EMBL" id="PRY14555.1"/>
    </source>
</evidence>
<reference evidence="2 3" key="1">
    <citation type="submission" date="2018-03" db="EMBL/GenBank/DDBJ databases">
        <title>Genomic Encyclopedia of Archaeal and Bacterial Type Strains, Phase II (KMG-II): from individual species to whole genera.</title>
        <authorList>
            <person name="Goeker M."/>
        </authorList>
    </citation>
    <scope>NUCLEOTIDE SEQUENCE [LARGE SCALE GENOMIC DNA]</scope>
    <source>
        <strain evidence="2 3">DSM 19711</strain>
    </source>
</reference>
<dbReference type="EMBL" id="PVZF01000006">
    <property type="protein sequence ID" value="PRY14555.1"/>
    <property type="molecule type" value="Genomic_DNA"/>
</dbReference>
<dbReference type="SUPFAM" id="SSF52091">
    <property type="entry name" value="SpoIIaa-like"/>
    <property type="match status" value="1"/>
</dbReference>
<accession>A0A2T0R3E3</accession>
<proteinExistence type="predicted"/>
<dbReference type="InterPro" id="IPR036513">
    <property type="entry name" value="STAS_dom_sf"/>
</dbReference>
<comment type="caution">
    <text evidence="2">The sequence shown here is derived from an EMBL/GenBank/DDBJ whole genome shotgun (WGS) entry which is preliminary data.</text>
</comment>
<sequence>MSTPSPEPSSPRSPDLREDRPDGLVTVERDGDRVLVHLSGEIDDELRLDLDEAAARVGTLLRSRPRAGGDAVHVEATGVSFMDSAGAAFLARLAVLARPARVSVAPSRTVAFLLDVTALADVLDVTGDVIEDVTGDVTDPDGRAGF</sequence>
<feature type="compositionally biased region" description="Basic and acidic residues" evidence="1">
    <location>
        <begin position="14"/>
        <end position="23"/>
    </location>
</feature>